<dbReference type="GO" id="GO:0043565">
    <property type="term" value="F:sequence-specific DNA binding"/>
    <property type="evidence" value="ECO:0007669"/>
    <property type="project" value="InterPro"/>
</dbReference>
<evidence type="ECO:0000259" key="4">
    <source>
        <dbReference type="PROSITE" id="PS01124"/>
    </source>
</evidence>
<name>A0A7X0RSJ3_9BACL</name>
<proteinExistence type="predicted"/>
<keyword evidence="1" id="KW-0805">Transcription regulation</keyword>
<gene>
    <name evidence="5" type="ORF">H7C19_19655</name>
</gene>
<dbReference type="InterPro" id="IPR009057">
    <property type="entry name" value="Homeodomain-like_sf"/>
</dbReference>
<dbReference type="GO" id="GO:0003700">
    <property type="term" value="F:DNA-binding transcription factor activity"/>
    <property type="evidence" value="ECO:0007669"/>
    <property type="project" value="InterPro"/>
</dbReference>
<sequence>MPQIDRHKERTVNIEFAAVEDFGILPYPERFTLIFITSGSIKGILNQRPISISAPGVLCLAEDDHVQVIDKINVSAQSFRFHPEFLNSVALSETKNDFPTLLPRIQTGLSLFQKDHLYSGVPRVTEKAYPLLLEWFFVLGTEVQAQSDALWACRIKKYLIQILGLLEELNRSREPSPVDVALDYIHTNYPQKISLEDLTKCAHLNRVTLNKMFQERCGNTAIGYLLSHRLKVASELLTHTDMSLNEIARATGFEYDTYFIKQFTARKGVSPTTYRTTSRKFATAQ</sequence>
<dbReference type="Gene3D" id="1.10.10.60">
    <property type="entry name" value="Homeodomain-like"/>
    <property type="match status" value="1"/>
</dbReference>
<dbReference type="PANTHER" id="PTHR43280:SF28">
    <property type="entry name" value="HTH-TYPE TRANSCRIPTIONAL ACTIVATOR RHAS"/>
    <property type="match status" value="1"/>
</dbReference>
<dbReference type="PROSITE" id="PS01124">
    <property type="entry name" value="HTH_ARAC_FAMILY_2"/>
    <property type="match status" value="1"/>
</dbReference>
<keyword evidence="3" id="KW-0804">Transcription</keyword>
<dbReference type="InterPro" id="IPR018062">
    <property type="entry name" value="HTH_AraC-typ_CS"/>
</dbReference>
<dbReference type="SMART" id="SM00342">
    <property type="entry name" value="HTH_ARAC"/>
    <property type="match status" value="1"/>
</dbReference>
<dbReference type="AlphaFoldDB" id="A0A7X0RSJ3"/>
<dbReference type="PANTHER" id="PTHR43280">
    <property type="entry name" value="ARAC-FAMILY TRANSCRIPTIONAL REGULATOR"/>
    <property type="match status" value="1"/>
</dbReference>
<comment type="caution">
    <text evidence="5">The sequence shown here is derived from an EMBL/GenBank/DDBJ whole genome shotgun (WGS) entry which is preliminary data.</text>
</comment>
<keyword evidence="2" id="KW-0238">DNA-binding</keyword>
<feature type="domain" description="HTH araC/xylS-type" evidence="4">
    <location>
        <begin position="179"/>
        <end position="277"/>
    </location>
</feature>
<evidence type="ECO:0000256" key="3">
    <source>
        <dbReference type="ARBA" id="ARBA00023163"/>
    </source>
</evidence>
<evidence type="ECO:0000256" key="2">
    <source>
        <dbReference type="ARBA" id="ARBA00023125"/>
    </source>
</evidence>
<dbReference type="RefSeq" id="WP_185670758.1">
    <property type="nucleotide sequence ID" value="NZ_JACJVP010000031.1"/>
</dbReference>
<dbReference type="Pfam" id="PF12833">
    <property type="entry name" value="HTH_18"/>
    <property type="match status" value="1"/>
</dbReference>
<accession>A0A7X0RSJ3</accession>
<evidence type="ECO:0000256" key="1">
    <source>
        <dbReference type="ARBA" id="ARBA00023015"/>
    </source>
</evidence>
<dbReference type="InterPro" id="IPR018060">
    <property type="entry name" value="HTH_AraC"/>
</dbReference>
<dbReference type="Proteomes" id="UP000547209">
    <property type="component" value="Unassembled WGS sequence"/>
</dbReference>
<evidence type="ECO:0000313" key="5">
    <source>
        <dbReference type="EMBL" id="MBB6672903.1"/>
    </source>
</evidence>
<protein>
    <submittedName>
        <fullName evidence="5">Helix-turn-helix transcriptional regulator</fullName>
    </submittedName>
</protein>
<dbReference type="EMBL" id="JACJVP010000031">
    <property type="protein sequence ID" value="MBB6672903.1"/>
    <property type="molecule type" value="Genomic_DNA"/>
</dbReference>
<keyword evidence="6" id="KW-1185">Reference proteome</keyword>
<dbReference type="SUPFAM" id="SSF46689">
    <property type="entry name" value="Homeodomain-like"/>
    <property type="match status" value="1"/>
</dbReference>
<evidence type="ECO:0000313" key="6">
    <source>
        <dbReference type="Proteomes" id="UP000547209"/>
    </source>
</evidence>
<dbReference type="PROSITE" id="PS00041">
    <property type="entry name" value="HTH_ARAC_FAMILY_1"/>
    <property type="match status" value="1"/>
</dbReference>
<reference evidence="5 6" key="1">
    <citation type="submission" date="2020-08" db="EMBL/GenBank/DDBJ databases">
        <title>Cohnella phylogeny.</title>
        <authorList>
            <person name="Dunlap C."/>
        </authorList>
    </citation>
    <scope>NUCLEOTIDE SEQUENCE [LARGE SCALE GENOMIC DNA]</scope>
    <source>
        <strain evidence="5 6">DSM 28246</strain>
    </source>
</reference>
<organism evidence="5 6">
    <name type="scientific">Cohnella nanjingensis</name>
    <dbReference type="NCBI Taxonomy" id="1387779"/>
    <lineage>
        <taxon>Bacteria</taxon>
        <taxon>Bacillati</taxon>
        <taxon>Bacillota</taxon>
        <taxon>Bacilli</taxon>
        <taxon>Bacillales</taxon>
        <taxon>Paenibacillaceae</taxon>
        <taxon>Cohnella</taxon>
    </lineage>
</organism>